<dbReference type="AlphaFoldDB" id="A0AA38HBL1"/>
<evidence type="ECO:0000256" key="1">
    <source>
        <dbReference type="ARBA" id="ARBA00004141"/>
    </source>
</evidence>
<feature type="domain" description="SPX" evidence="8">
    <location>
        <begin position="1"/>
        <end position="353"/>
    </location>
</feature>
<evidence type="ECO:0000256" key="7">
    <source>
        <dbReference type="SAM" id="Phobius"/>
    </source>
</evidence>
<comment type="subcellular location">
    <subcellularLocation>
        <location evidence="1">Membrane</location>
        <topology evidence="1">Multi-pass membrane protein</topology>
    </subcellularLocation>
</comment>
<comment type="caution">
    <text evidence="9">The sequence shown here is derived from an EMBL/GenBank/DDBJ whole genome shotgun (WGS) entry which is preliminary data.</text>
</comment>
<dbReference type="GeneID" id="77731559"/>
<dbReference type="PANTHER" id="PTHR10283">
    <property type="entry name" value="SOLUTE CARRIER FAMILY 13 MEMBER"/>
    <property type="match status" value="1"/>
</dbReference>
<feature type="transmembrane region" description="Helical" evidence="7">
    <location>
        <begin position="627"/>
        <end position="647"/>
    </location>
</feature>
<feature type="transmembrane region" description="Helical" evidence="7">
    <location>
        <begin position="767"/>
        <end position="786"/>
    </location>
</feature>
<keyword evidence="3 7" id="KW-0812">Transmembrane</keyword>
<evidence type="ECO:0000256" key="5">
    <source>
        <dbReference type="ARBA" id="ARBA00023136"/>
    </source>
</evidence>
<keyword evidence="2" id="KW-0813">Transport</keyword>
<feature type="compositionally biased region" description="Polar residues" evidence="6">
    <location>
        <begin position="194"/>
        <end position="207"/>
    </location>
</feature>
<dbReference type="InterPro" id="IPR004331">
    <property type="entry name" value="SPX_dom"/>
</dbReference>
<evidence type="ECO:0000256" key="2">
    <source>
        <dbReference type="ARBA" id="ARBA00022448"/>
    </source>
</evidence>
<dbReference type="Pfam" id="PF03105">
    <property type="entry name" value="SPX"/>
    <property type="match status" value="1"/>
</dbReference>
<feature type="compositionally biased region" description="Acidic residues" evidence="6">
    <location>
        <begin position="115"/>
        <end position="130"/>
    </location>
</feature>
<feature type="transmembrane region" description="Helical" evidence="7">
    <location>
        <begin position="456"/>
        <end position="476"/>
    </location>
</feature>
<evidence type="ECO:0000256" key="4">
    <source>
        <dbReference type="ARBA" id="ARBA00022989"/>
    </source>
</evidence>
<dbReference type="GO" id="GO:0005315">
    <property type="term" value="F:phosphate transmembrane transporter activity"/>
    <property type="evidence" value="ECO:0007669"/>
    <property type="project" value="TreeGrafter"/>
</dbReference>
<feature type="transmembrane region" description="Helical" evidence="7">
    <location>
        <begin position="586"/>
        <end position="615"/>
    </location>
</feature>
<dbReference type="GO" id="GO:0006817">
    <property type="term" value="P:phosphate ion transport"/>
    <property type="evidence" value="ECO:0007669"/>
    <property type="project" value="TreeGrafter"/>
</dbReference>
<feature type="transmembrane region" description="Helical" evidence="7">
    <location>
        <begin position="898"/>
        <end position="917"/>
    </location>
</feature>
<evidence type="ECO:0000313" key="10">
    <source>
        <dbReference type="Proteomes" id="UP001164286"/>
    </source>
</evidence>
<feature type="transmembrane region" description="Helical" evidence="7">
    <location>
        <begin position="737"/>
        <end position="760"/>
    </location>
</feature>
<proteinExistence type="predicted"/>
<dbReference type="GO" id="GO:0006797">
    <property type="term" value="P:polyphosphate metabolic process"/>
    <property type="evidence" value="ECO:0007669"/>
    <property type="project" value="TreeGrafter"/>
</dbReference>
<organism evidence="9 10">
    <name type="scientific">Dioszegia hungarica</name>
    <dbReference type="NCBI Taxonomy" id="4972"/>
    <lineage>
        <taxon>Eukaryota</taxon>
        <taxon>Fungi</taxon>
        <taxon>Dikarya</taxon>
        <taxon>Basidiomycota</taxon>
        <taxon>Agaricomycotina</taxon>
        <taxon>Tremellomycetes</taxon>
        <taxon>Tremellales</taxon>
        <taxon>Bulleribasidiaceae</taxon>
        <taxon>Dioszegia</taxon>
    </lineage>
</organism>
<feature type="transmembrane region" description="Helical" evidence="7">
    <location>
        <begin position="540"/>
        <end position="563"/>
    </location>
</feature>
<keyword evidence="4 7" id="KW-1133">Transmembrane helix</keyword>
<dbReference type="EMBL" id="JAKWFO010000004">
    <property type="protein sequence ID" value="KAI9637356.1"/>
    <property type="molecule type" value="Genomic_DNA"/>
</dbReference>
<feature type="transmembrane region" description="Helical" evidence="7">
    <location>
        <begin position="488"/>
        <end position="519"/>
    </location>
</feature>
<keyword evidence="10" id="KW-1185">Reference proteome</keyword>
<dbReference type="CDD" id="cd01115">
    <property type="entry name" value="SLC13_permease"/>
    <property type="match status" value="1"/>
</dbReference>
<reference evidence="9" key="1">
    <citation type="journal article" date="2022" name="G3 (Bethesda)">
        <title>High quality genome of the basidiomycete yeast Dioszegia hungarica PDD-24b-2 isolated from cloud water.</title>
        <authorList>
            <person name="Jarrige D."/>
            <person name="Haridas S."/>
            <person name="Bleykasten-Grosshans C."/>
            <person name="Joly M."/>
            <person name="Nadalig T."/>
            <person name="Sancelme M."/>
            <person name="Vuilleumier S."/>
            <person name="Grigoriev I.V."/>
            <person name="Amato P."/>
            <person name="Bringel F."/>
        </authorList>
    </citation>
    <scope>NUCLEOTIDE SEQUENCE</scope>
    <source>
        <strain evidence="9">PDD-24b-2</strain>
    </source>
</reference>
<dbReference type="PROSITE" id="PS51382">
    <property type="entry name" value="SPX"/>
    <property type="match status" value="1"/>
</dbReference>
<dbReference type="GO" id="GO:0005886">
    <property type="term" value="C:plasma membrane"/>
    <property type="evidence" value="ECO:0007669"/>
    <property type="project" value="TreeGrafter"/>
</dbReference>
<feature type="compositionally biased region" description="Basic and acidic residues" evidence="6">
    <location>
        <begin position="101"/>
        <end position="114"/>
    </location>
</feature>
<dbReference type="Proteomes" id="UP001164286">
    <property type="component" value="Unassembled WGS sequence"/>
</dbReference>
<feature type="transmembrane region" description="Helical" evidence="7">
    <location>
        <begin position="667"/>
        <end position="693"/>
    </location>
</feature>
<accession>A0AA38HBL1</accession>
<sequence length="921" mass="101922">MKFGTLLELNSNIEWWNHYVDYDALKKLFPSNPLDPTYHSTQQESDSLLPTHRTSSDKYASPEEFRIALDREKDKVAEFYSSKLAELRKGYLTVVEETTALEDRELGGEDTIKEEPEDEEDDAEDGDMEEGGLLTRRDSQQRSSPRRPMARSRTSMFGRLGGWGSRRKSFMPTTGHETDLVEASIPPMLRQAGRSRSMSQSNHSLSASGYDDPANKAKNPRRSSDLESDDAAAAGEHVRRPSTSSNSSHERDAFYPRRKLQALGLVEMDVDTADMPEPEQEEEVEEGRPVFVWTGNNDHATVMRIGFKKRISAVWLEAYALKQYVELNLTAFEKILKKYDKNTNSKLKKEYVANVVLKSCPWAESDKATLDALLARILFLYRRVAANGDEELAKDQLRSQLREKVVVDRETVWSQMVSGHRGQGIFRSVEPELVVTGETKRSFRTPLGRLRIPDWFSAKGLIFGLAVGVLVAIVGIQPFERVEESNCLAMLVFCTILWATEAIPLFVTSLSVPMLVVLLRVIRSGDSADRRLSASDATKYIFSQMFSPTIMLLIGGFTIAAVLSKTRLDVMTATRILNAAGTRPSVVLLVLMAVATFASMWISNVAAPTLCYALIKPITNELPPKSVFSRALIIAIALAANIGGQASPISSPQNLIALGAMDPPLSWLEWFAISIPVSSLSVLVIWAFLHLNYRWESDLRIPKMRKNTDTLTMQHYYVLAVSGGTILLWCFEKNMEGWVGDMGVVAILPLLAFFGTGILSKEDFHHFHWSIVFLAMGGIALGKATLSSGLLDDLDRVLENLVDGLGLYSILAIFSALALVIATFISHTIAAVLLVPIATRIGESLDEPHPRLLIMITALICSAGMGLPVSGFPNMTAITQENKLGQRFIGASDFLRNGIPASMLATFVIATVGYAIMRAIG</sequence>
<feature type="transmembrane region" description="Helical" evidence="7">
    <location>
        <begin position="714"/>
        <end position="731"/>
    </location>
</feature>
<feature type="transmembrane region" description="Helical" evidence="7">
    <location>
        <begin position="806"/>
        <end position="839"/>
    </location>
</feature>
<dbReference type="RefSeq" id="XP_052947133.1">
    <property type="nucleotide sequence ID" value="XM_053092354.1"/>
</dbReference>
<keyword evidence="5 7" id="KW-0472">Membrane</keyword>
<evidence type="ECO:0000313" key="9">
    <source>
        <dbReference type="EMBL" id="KAI9637356.1"/>
    </source>
</evidence>
<evidence type="ECO:0000256" key="3">
    <source>
        <dbReference type="ARBA" id="ARBA00022692"/>
    </source>
</evidence>
<dbReference type="Pfam" id="PF03600">
    <property type="entry name" value="CitMHS"/>
    <property type="match status" value="1"/>
</dbReference>
<evidence type="ECO:0000259" key="8">
    <source>
        <dbReference type="PROSITE" id="PS51382"/>
    </source>
</evidence>
<evidence type="ECO:0000256" key="6">
    <source>
        <dbReference type="SAM" id="MobiDB-lite"/>
    </source>
</evidence>
<feature type="region of interest" description="Disordered" evidence="6">
    <location>
        <begin position="100"/>
        <end position="254"/>
    </location>
</feature>
<gene>
    <name evidence="9" type="ORF">MKK02DRAFT_43282</name>
</gene>
<protein>
    <submittedName>
        <fullName evidence="9">Phosphate transporter</fullName>
    </submittedName>
</protein>
<feature type="compositionally biased region" description="Polar residues" evidence="6">
    <location>
        <begin position="38"/>
        <end position="48"/>
    </location>
</feature>
<feature type="region of interest" description="Disordered" evidence="6">
    <location>
        <begin position="36"/>
        <end position="59"/>
    </location>
</feature>
<dbReference type="InterPro" id="IPR004680">
    <property type="entry name" value="Cit_transptr-like_dom"/>
</dbReference>
<feature type="transmembrane region" description="Helical" evidence="7">
    <location>
        <begin position="851"/>
        <end position="869"/>
    </location>
</feature>
<dbReference type="PANTHER" id="PTHR10283:SF92">
    <property type="entry name" value="LOW-AFFINITY PHOSPHATE TRANSPORTER PHO91"/>
    <property type="match status" value="1"/>
</dbReference>
<name>A0AA38HBL1_9TREE</name>